<evidence type="ECO:0000313" key="2">
    <source>
        <dbReference type="EMBL" id="GFY60321.1"/>
    </source>
</evidence>
<protein>
    <submittedName>
        <fullName evidence="2">Uncharacterized protein</fullName>
    </submittedName>
</protein>
<organism evidence="2 3">
    <name type="scientific">Trichonephila inaurata madagascariensis</name>
    <dbReference type="NCBI Taxonomy" id="2747483"/>
    <lineage>
        <taxon>Eukaryota</taxon>
        <taxon>Metazoa</taxon>
        <taxon>Ecdysozoa</taxon>
        <taxon>Arthropoda</taxon>
        <taxon>Chelicerata</taxon>
        <taxon>Arachnida</taxon>
        <taxon>Araneae</taxon>
        <taxon>Araneomorphae</taxon>
        <taxon>Entelegynae</taxon>
        <taxon>Araneoidea</taxon>
        <taxon>Nephilidae</taxon>
        <taxon>Trichonephila</taxon>
        <taxon>Trichonephila inaurata</taxon>
    </lineage>
</organism>
<feature type="region of interest" description="Disordered" evidence="1">
    <location>
        <begin position="60"/>
        <end position="92"/>
    </location>
</feature>
<dbReference type="Proteomes" id="UP000886998">
    <property type="component" value="Unassembled WGS sequence"/>
</dbReference>
<sequence length="127" mass="14067">MVDKISINLVLPSSKVRPIFVAKDSRAEKASLNALSDLPVMPVSLVWVDNCRSDAFCTQHSTTHEGSTRSNQPPNRNGAIPETTSSQCGDKTPPITFELNPFTFTVLTPKWFNLKFDPALSLGWFDE</sequence>
<comment type="caution">
    <text evidence="2">The sequence shown here is derived from an EMBL/GenBank/DDBJ whole genome shotgun (WGS) entry which is preliminary data.</text>
</comment>
<accession>A0A8X6XVW9</accession>
<name>A0A8X6XVW9_9ARAC</name>
<proteinExistence type="predicted"/>
<evidence type="ECO:0000256" key="1">
    <source>
        <dbReference type="SAM" id="MobiDB-lite"/>
    </source>
</evidence>
<reference evidence="2" key="1">
    <citation type="submission" date="2020-08" db="EMBL/GenBank/DDBJ databases">
        <title>Multicomponent nature underlies the extraordinary mechanical properties of spider dragline silk.</title>
        <authorList>
            <person name="Kono N."/>
            <person name="Nakamura H."/>
            <person name="Mori M."/>
            <person name="Yoshida Y."/>
            <person name="Ohtoshi R."/>
            <person name="Malay A.D."/>
            <person name="Moran D.A.P."/>
            <person name="Tomita M."/>
            <person name="Numata K."/>
            <person name="Arakawa K."/>
        </authorList>
    </citation>
    <scope>NUCLEOTIDE SEQUENCE</scope>
</reference>
<dbReference type="AlphaFoldDB" id="A0A8X6XVW9"/>
<evidence type="ECO:0000313" key="3">
    <source>
        <dbReference type="Proteomes" id="UP000886998"/>
    </source>
</evidence>
<keyword evidence="3" id="KW-1185">Reference proteome</keyword>
<dbReference type="EMBL" id="BMAV01013093">
    <property type="protein sequence ID" value="GFY60321.1"/>
    <property type="molecule type" value="Genomic_DNA"/>
</dbReference>
<gene>
    <name evidence="2" type="ORF">TNIN_254321</name>
</gene>